<dbReference type="Proteomes" id="UP000834106">
    <property type="component" value="Chromosome 1"/>
</dbReference>
<feature type="compositionally biased region" description="Acidic residues" evidence="8">
    <location>
        <begin position="466"/>
        <end position="482"/>
    </location>
</feature>
<evidence type="ECO:0000313" key="11">
    <source>
        <dbReference type="EMBL" id="CAI9754098.1"/>
    </source>
</evidence>
<evidence type="ECO:0000256" key="5">
    <source>
        <dbReference type="ARBA" id="ARBA00022801"/>
    </source>
</evidence>
<evidence type="ECO:0000256" key="3">
    <source>
        <dbReference type="ARBA" id="ARBA00022729"/>
    </source>
</evidence>
<dbReference type="GO" id="GO:0006629">
    <property type="term" value="P:lipid metabolic process"/>
    <property type="evidence" value="ECO:0007669"/>
    <property type="project" value="InterPro"/>
</dbReference>
<keyword evidence="3 9" id="KW-0732">Signal</keyword>
<evidence type="ECO:0000256" key="9">
    <source>
        <dbReference type="SAM" id="SignalP"/>
    </source>
</evidence>
<dbReference type="PANTHER" id="PTHR43620:SF7">
    <property type="entry name" value="GLYCEROPHOSPHODIESTER PHOSPHODIESTERASE GDPD5-RELATED"/>
    <property type="match status" value="1"/>
</dbReference>
<comment type="similarity">
    <text evidence="1">Belongs to the glycerophosphoryl diester phosphodiesterase family.</text>
</comment>
<dbReference type="CDD" id="cd08602">
    <property type="entry name" value="GDPD_ScGlpQ1_like"/>
    <property type="match status" value="1"/>
</dbReference>
<dbReference type="FunFam" id="3.20.20.190:FF:000023">
    <property type="entry name" value="Glycerophosphodiester phosphodiesterase GDPD5"/>
    <property type="match status" value="1"/>
</dbReference>
<gene>
    <name evidence="11" type="ORF">FPE_LOCUS1529</name>
</gene>
<keyword evidence="6" id="KW-0325">Glycoprotein</keyword>
<reference evidence="11" key="1">
    <citation type="submission" date="2023-05" db="EMBL/GenBank/DDBJ databases">
        <authorList>
            <person name="Huff M."/>
        </authorList>
    </citation>
    <scope>NUCLEOTIDE SEQUENCE</scope>
</reference>
<dbReference type="Gene3D" id="3.20.20.190">
    <property type="entry name" value="Phosphatidylinositol (PI) phosphodiesterase"/>
    <property type="match status" value="1"/>
</dbReference>
<evidence type="ECO:0000256" key="7">
    <source>
        <dbReference type="ARBA" id="ARBA00047512"/>
    </source>
</evidence>
<dbReference type="PANTHER" id="PTHR43620">
    <property type="entry name" value="GLYCEROPHOSPHORYL DIESTER PHOSPHODIESTERASE"/>
    <property type="match status" value="1"/>
</dbReference>
<feature type="compositionally biased region" description="Basic and acidic residues" evidence="8">
    <location>
        <begin position="488"/>
        <end position="506"/>
    </location>
</feature>
<dbReference type="GO" id="GO:0008889">
    <property type="term" value="F:glycerophosphodiester phosphodiesterase activity"/>
    <property type="evidence" value="ECO:0007669"/>
    <property type="project" value="UniProtKB-EC"/>
</dbReference>
<feature type="domain" description="GP-PDE" evidence="10">
    <location>
        <begin position="45"/>
        <end position="363"/>
    </location>
</feature>
<dbReference type="SUPFAM" id="SSF51695">
    <property type="entry name" value="PLC-like phosphodiesterases"/>
    <property type="match status" value="1"/>
</dbReference>
<evidence type="ECO:0000256" key="6">
    <source>
        <dbReference type="ARBA" id="ARBA00023180"/>
    </source>
</evidence>
<evidence type="ECO:0000259" key="10">
    <source>
        <dbReference type="PROSITE" id="PS51704"/>
    </source>
</evidence>
<accession>A0AAD1YPQ7</accession>
<feature type="region of interest" description="Disordered" evidence="8">
    <location>
        <begin position="466"/>
        <end position="516"/>
    </location>
</feature>
<comment type="catalytic activity">
    <reaction evidence="7">
        <text>a sn-glycero-3-phosphodiester + H2O = an alcohol + sn-glycerol 3-phosphate + H(+)</text>
        <dbReference type="Rhea" id="RHEA:12969"/>
        <dbReference type="ChEBI" id="CHEBI:15377"/>
        <dbReference type="ChEBI" id="CHEBI:15378"/>
        <dbReference type="ChEBI" id="CHEBI:30879"/>
        <dbReference type="ChEBI" id="CHEBI:57597"/>
        <dbReference type="ChEBI" id="CHEBI:83408"/>
        <dbReference type="EC" id="3.1.4.46"/>
    </reaction>
</comment>
<dbReference type="InterPro" id="IPR017946">
    <property type="entry name" value="PLC-like_Pdiesterase_TIM-brl"/>
</dbReference>
<feature type="region of interest" description="Disordered" evidence="8">
    <location>
        <begin position="412"/>
        <end position="452"/>
    </location>
</feature>
<dbReference type="PROSITE" id="PS51704">
    <property type="entry name" value="GP_PDE"/>
    <property type="match status" value="1"/>
</dbReference>
<feature type="compositionally biased region" description="Basic and acidic residues" evidence="8">
    <location>
        <begin position="435"/>
        <end position="449"/>
    </location>
</feature>
<keyword evidence="5" id="KW-0378">Hydrolase</keyword>
<feature type="compositionally biased region" description="Low complexity" evidence="8">
    <location>
        <begin position="421"/>
        <end position="433"/>
    </location>
</feature>
<dbReference type="PROSITE" id="PS51257">
    <property type="entry name" value="PROKAR_LIPOPROTEIN"/>
    <property type="match status" value="1"/>
</dbReference>
<dbReference type="EC" id="3.1.4.46" evidence="2"/>
<evidence type="ECO:0000256" key="1">
    <source>
        <dbReference type="ARBA" id="ARBA00007277"/>
    </source>
</evidence>
<protein>
    <recommendedName>
        <fullName evidence="2">glycerophosphodiester phosphodiesterase</fullName>
        <ecNumber evidence="2">3.1.4.46</ecNumber>
    </recommendedName>
</protein>
<proteinExistence type="inferred from homology"/>
<dbReference type="EMBL" id="OU503036">
    <property type="protein sequence ID" value="CAI9754098.1"/>
    <property type="molecule type" value="Genomic_DNA"/>
</dbReference>
<dbReference type="InterPro" id="IPR030395">
    <property type="entry name" value="GP_PDE_dom"/>
</dbReference>
<dbReference type="GO" id="GO:0006071">
    <property type="term" value="P:glycerol metabolic process"/>
    <property type="evidence" value="ECO:0007669"/>
    <property type="project" value="UniProtKB-KW"/>
</dbReference>
<keyword evidence="12" id="KW-1185">Reference proteome</keyword>
<feature type="signal peptide" evidence="9">
    <location>
        <begin position="1"/>
        <end position="22"/>
    </location>
</feature>
<dbReference type="AlphaFoldDB" id="A0AAD1YPQ7"/>
<evidence type="ECO:0000256" key="2">
    <source>
        <dbReference type="ARBA" id="ARBA00012247"/>
    </source>
</evidence>
<feature type="chain" id="PRO_5042010203" description="glycerophosphodiester phosphodiesterase" evidence="9">
    <location>
        <begin position="23"/>
        <end position="516"/>
    </location>
</feature>
<evidence type="ECO:0000256" key="4">
    <source>
        <dbReference type="ARBA" id="ARBA00022798"/>
    </source>
</evidence>
<evidence type="ECO:0000313" key="12">
    <source>
        <dbReference type="Proteomes" id="UP000834106"/>
    </source>
</evidence>
<dbReference type="GO" id="GO:0005773">
    <property type="term" value="C:vacuole"/>
    <property type="evidence" value="ECO:0007669"/>
    <property type="project" value="TreeGrafter"/>
</dbReference>
<organism evidence="11 12">
    <name type="scientific">Fraxinus pennsylvanica</name>
    <dbReference type="NCBI Taxonomy" id="56036"/>
    <lineage>
        <taxon>Eukaryota</taxon>
        <taxon>Viridiplantae</taxon>
        <taxon>Streptophyta</taxon>
        <taxon>Embryophyta</taxon>
        <taxon>Tracheophyta</taxon>
        <taxon>Spermatophyta</taxon>
        <taxon>Magnoliopsida</taxon>
        <taxon>eudicotyledons</taxon>
        <taxon>Gunneridae</taxon>
        <taxon>Pentapetalae</taxon>
        <taxon>asterids</taxon>
        <taxon>lamiids</taxon>
        <taxon>Lamiales</taxon>
        <taxon>Oleaceae</taxon>
        <taxon>Oleeae</taxon>
        <taxon>Fraxinus</taxon>
    </lineage>
</organism>
<name>A0AAD1YPQ7_9LAMI</name>
<sequence>MASPSRSVFPFIFMLLLVGCSARSLYPLPSWRHNGNRQPLQTFRPYNIAHRGSNGEIPEETTAAYKRAIEEGTDFIETDILASKDGVLISFHDLCLDNTTDIAEHLEFIDRKRTYEVQGLNLTGYFVVDFTLKELKSLRVKQRYHFRDQQYNGKFSIITFEEFISIALDANRVVGIYPEMKNPVFINQRVKWPGGKKFEDKFVETLKKYGYKGSYMSKEWLKQPAFIQSFAPTSLIHISNQSDLPKILLIDEFTMPTQDTNQSYWEITSDKYLDFIEEYIVGIGPWKDTLVTASHNYLQKPTDLVSRAHARNLQVHPYTFRNENEFLHFNFSQDPYKEFDYWINKIGVDGLFTDFTGSLHQFQEWTSPLSTGEEDANKLLDKIVFMISKFKRKLIISKTLRLARDRDHCTSERTAGSVKFSPEQQESQAQPPQKQEPEPKTSTKSEKSALSKWSSWFTCCSIYEDPEEDPEEELYEESDEDSTSSSIDSKEPESDCKEDLNDETRADVFQIKETTK</sequence>
<dbReference type="Pfam" id="PF03009">
    <property type="entry name" value="GDPD"/>
    <property type="match status" value="1"/>
</dbReference>
<keyword evidence="4" id="KW-0319">Glycerol metabolism</keyword>
<evidence type="ECO:0000256" key="8">
    <source>
        <dbReference type="SAM" id="MobiDB-lite"/>
    </source>
</evidence>